<comment type="caution">
    <text evidence="1">The sequence shown here is derived from an EMBL/GenBank/DDBJ whole genome shotgun (WGS) entry which is preliminary data.</text>
</comment>
<keyword evidence="2" id="KW-1185">Reference proteome</keyword>
<evidence type="ECO:0000313" key="1">
    <source>
        <dbReference type="EMBL" id="GFN99333.1"/>
    </source>
</evidence>
<name>A0AAV3ZY66_9GAST</name>
<evidence type="ECO:0000313" key="2">
    <source>
        <dbReference type="Proteomes" id="UP000735302"/>
    </source>
</evidence>
<organism evidence="1 2">
    <name type="scientific">Plakobranchus ocellatus</name>
    <dbReference type="NCBI Taxonomy" id="259542"/>
    <lineage>
        <taxon>Eukaryota</taxon>
        <taxon>Metazoa</taxon>
        <taxon>Spiralia</taxon>
        <taxon>Lophotrochozoa</taxon>
        <taxon>Mollusca</taxon>
        <taxon>Gastropoda</taxon>
        <taxon>Heterobranchia</taxon>
        <taxon>Euthyneura</taxon>
        <taxon>Panpulmonata</taxon>
        <taxon>Sacoglossa</taxon>
        <taxon>Placobranchoidea</taxon>
        <taxon>Plakobranchidae</taxon>
        <taxon>Plakobranchus</taxon>
    </lineage>
</organism>
<proteinExistence type="predicted"/>
<sequence>MVTSHCPNASKVLVQLNQRLLYRCSYQFSAGWTQRSNQKLTWPGLGYKSQTFDVTANCSLLSLVWSFVLFSLPHAVRPHQGGLINDYTLSKELHTLSGPELSLKLSTEMTPVDFWKDLAAFVPQTLLPLRCLQRRDLQGNASSEAVQCEL</sequence>
<accession>A0AAV3ZY66</accession>
<dbReference type="AlphaFoldDB" id="A0AAV3ZY66"/>
<gene>
    <name evidence="1" type="ORF">PoB_002583900</name>
</gene>
<dbReference type="EMBL" id="BLXT01002992">
    <property type="protein sequence ID" value="GFN99333.1"/>
    <property type="molecule type" value="Genomic_DNA"/>
</dbReference>
<protein>
    <submittedName>
        <fullName evidence="1">Uncharacterized protein</fullName>
    </submittedName>
</protein>
<dbReference type="Proteomes" id="UP000735302">
    <property type="component" value="Unassembled WGS sequence"/>
</dbReference>
<reference evidence="1 2" key="1">
    <citation type="journal article" date="2021" name="Elife">
        <title>Chloroplast acquisition without the gene transfer in kleptoplastic sea slugs, Plakobranchus ocellatus.</title>
        <authorList>
            <person name="Maeda T."/>
            <person name="Takahashi S."/>
            <person name="Yoshida T."/>
            <person name="Shimamura S."/>
            <person name="Takaki Y."/>
            <person name="Nagai Y."/>
            <person name="Toyoda A."/>
            <person name="Suzuki Y."/>
            <person name="Arimoto A."/>
            <person name="Ishii H."/>
            <person name="Satoh N."/>
            <person name="Nishiyama T."/>
            <person name="Hasebe M."/>
            <person name="Maruyama T."/>
            <person name="Minagawa J."/>
            <person name="Obokata J."/>
            <person name="Shigenobu S."/>
        </authorList>
    </citation>
    <scope>NUCLEOTIDE SEQUENCE [LARGE SCALE GENOMIC DNA]</scope>
</reference>